<gene>
    <name evidence="2" type="ORF">ACJEBI_19125</name>
</gene>
<evidence type="ECO:0000259" key="1">
    <source>
        <dbReference type="PROSITE" id="PS50943"/>
    </source>
</evidence>
<protein>
    <submittedName>
        <fullName evidence="2">Helix-turn-helix domain-containing protein</fullName>
    </submittedName>
</protein>
<feature type="domain" description="HTH cro/C1-type" evidence="1">
    <location>
        <begin position="8"/>
        <end position="64"/>
    </location>
</feature>
<keyword evidence="3" id="KW-1185">Reference proteome</keyword>
<dbReference type="RefSeq" id="WP_406582089.1">
    <property type="nucleotide sequence ID" value="NZ_JBJHQH010000015.1"/>
</dbReference>
<dbReference type="InterPro" id="IPR001387">
    <property type="entry name" value="Cro/C1-type_HTH"/>
</dbReference>
<reference evidence="2 3" key="1">
    <citation type="submission" date="2024-11" db="EMBL/GenBank/DDBJ databases">
        <authorList>
            <person name="Lucas J.A."/>
        </authorList>
    </citation>
    <scope>NUCLEOTIDE SEQUENCE [LARGE SCALE GENOMIC DNA]</scope>
    <source>
        <strain evidence="2 3">Z 5.4</strain>
    </source>
</reference>
<dbReference type="InterPro" id="IPR010982">
    <property type="entry name" value="Lambda_DNA-bd_dom_sf"/>
</dbReference>
<dbReference type="CDD" id="cd00093">
    <property type="entry name" value="HTH_XRE"/>
    <property type="match status" value="1"/>
</dbReference>
<dbReference type="EMBL" id="JBJHQH010000015">
    <property type="protein sequence ID" value="MFK9093583.1"/>
    <property type="molecule type" value="Genomic_DNA"/>
</dbReference>
<sequence>MNNIGHQLKRMRVNREIEIEKLALLSGLNAETIAAIEDGELDVQVSTLAKISDVLNCTFSIGDVSI</sequence>
<dbReference type="SMART" id="SM00530">
    <property type="entry name" value="HTH_XRE"/>
    <property type="match status" value="1"/>
</dbReference>
<dbReference type="Proteomes" id="UP001623041">
    <property type="component" value="Unassembled WGS sequence"/>
</dbReference>
<accession>A0ABW8RJB5</accession>
<proteinExistence type="predicted"/>
<dbReference type="Pfam" id="PF13443">
    <property type="entry name" value="HTH_26"/>
    <property type="match status" value="1"/>
</dbReference>
<evidence type="ECO:0000313" key="3">
    <source>
        <dbReference type="Proteomes" id="UP001623041"/>
    </source>
</evidence>
<evidence type="ECO:0000313" key="2">
    <source>
        <dbReference type="EMBL" id="MFK9093583.1"/>
    </source>
</evidence>
<name>A0ABW8RJB5_9BACI</name>
<dbReference type="SUPFAM" id="SSF47413">
    <property type="entry name" value="lambda repressor-like DNA-binding domains"/>
    <property type="match status" value="1"/>
</dbReference>
<organism evidence="2 3">
    <name type="scientific">Bacillus salipaludis</name>
    <dbReference type="NCBI Taxonomy" id="2547811"/>
    <lineage>
        <taxon>Bacteria</taxon>
        <taxon>Bacillati</taxon>
        <taxon>Bacillota</taxon>
        <taxon>Bacilli</taxon>
        <taxon>Bacillales</taxon>
        <taxon>Bacillaceae</taxon>
        <taxon>Bacillus</taxon>
    </lineage>
</organism>
<dbReference type="Gene3D" id="1.10.260.40">
    <property type="entry name" value="lambda repressor-like DNA-binding domains"/>
    <property type="match status" value="1"/>
</dbReference>
<dbReference type="PROSITE" id="PS50943">
    <property type="entry name" value="HTH_CROC1"/>
    <property type="match status" value="1"/>
</dbReference>
<comment type="caution">
    <text evidence="2">The sequence shown here is derived from an EMBL/GenBank/DDBJ whole genome shotgun (WGS) entry which is preliminary data.</text>
</comment>